<keyword evidence="1" id="KW-0812">Transmembrane</keyword>
<sequence length="126" mass="12825">MKLIVPLALALVALLHALPLAGVLGAAKLSALYGVDARDPALELLLRHRAVLFGLLAAFLAYAAWQPALRGLGLLAGLVSVVSFLLLAVPAGLLPPALATVVKLDVAALILLLAAGIVHLLPTPSP</sequence>
<reference evidence="2 3" key="1">
    <citation type="submission" date="2023-07" db="EMBL/GenBank/DDBJ databases">
        <title>Sorghum-associated microbial communities from plants grown in Nebraska, USA.</title>
        <authorList>
            <person name="Schachtman D."/>
        </authorList>
    </citation>
    <scope>NUCLEOTIDE SEQUENCE [LARGE SCALE GENOMIC DNA]</scope>
    <source>
        <strain evidence="2 3">BE314</strain>
    </source>
</reference>
<keyword evidence="1" id="KW-1133">Transmembrane helix</keyword>
<protein>
    <recommendedName>
        <fullName evidence="4">Phosphopantetheine adenylyltransferase</fullName>
    </recommendedName>
</protein>
<dbReference type="EMBL" id="JAVDXU010000002">
    <property type="protein sequence ID" value="MDR7270909.1"/>
    <property type="molecule type" value="Genomic_DNA"/>
</dbReference>
<evidence type="ECO:0008006" key="4">
    <source>
        <dbReference type="Google" id="ProtNLM"/>
    </source>
</evidence>
<gene>
    <name evidence="2" type="ORF">J2X20_003567</name>
</gene>
<evidence type="ECO:0000313" key="3">
    <source>
        <dbReference type="Proteomes" id="UP001180453"/>
    </source>
</evidence>
<dbReference type="RefSeq" id="WP_310267269.1">
    <property type="nucleotide sequence ID" value="NZ_JAVDXU010000002.1"/>
</dbReference>
<accession>A0ABU1YPY1</accession>
<keyword evidence="1" id="KW-0472">Membrane</keyword>
<feature type="transmembrane region" description="Helical" evidence="1">
    <location>
        <begin position="72"/>
        <end position="94"/>
    </location>
</feature>
<evidence type="ECO:0000313" key="2">
    <source>
        <dbReference type="EMBL" id="MDR7270909.1"/>
    </source>
</evidence>
<keyword evidence="3" id="KW-1185">Reference proteome</keyword>
<comment type="caution">
    <text evidence="2">The sequence shown here is derived from an EMBL/GenBank/DDBJ whole genome shotgun (WGS) entry which is preliminary data.</text>
</comment>
<dbReference type="Proteomes" id="UP001180453">
    <property type="component" value="Unassembled WGS sequence"/>
</dbReference>
<evidence type="ECO:0000256" key="1">
    <source>
        <dbReference type="SAM" id="Phobius"/>
    </source>
</evidence>
<feature type="transmembrane region" description="Helical" evidence="1">
    <location>
        <begin position="50"/>
        <end position="65"/>
    </location>
</feature>
<name>A0ABU1YPY1_ROSSA</name>
<feature type="transmembrane region" description="Helical" evidence="1">
    <location>
        <begin position="100"/>
        <end position="121"/>
    </location>
</feature>
<proteinExistence type="predicted"/>
<organism evidence="2 3">
    <name type="scientific">Roseateles saccharophilus</name>
    <name type="common">Pseudomonas saccharophila</name>
    <dbReference type="NCBI Taxonomy" id="304"/>
    <lineage>
        <taxon>Bacteria</taxon>
        <taxon>Pseudomonadati</taxon>
        <taxon>Pseudomonadota</taxon>
        <taxon>Betaproteobacteria</taxon>
        <taxon>Burkholderiales</taxon>
        <taxon>Sphaerotilaceae</taxon>
        <taxon>Roseateles</taxon>
    </lineage>
</organism>